<accession>A0A2W2GZ73</accession>
<name>A0A2W2GZ73_9ACTN</name>
<dbReference type="InterPro" id="IPR038717">
    <property type="entry name" value="Tc1-like_DDE_dom"/>
</dbReference>
<sequence>MPTPTALSREGRCAGLGHTRRGWAIGVGELSYPRADGRKSFAWTDCRDLIAAAHQQFVGPIVLVWDDVNTRLAAGMRRYIAERDRLTVYRLPSYAPDLNPAGGSGAQMIAIAEGVGSTMLKPL</sequence>
<protein>
    <recommendedName>
        <fullName evidence="1">Tc1-like transposase DDE domain-containing protein</fullName>
    </recommendedName>
</protein>
<comment type="caution">
    <text evidence="2">The sequence shown here is derived from an EMBL/GenBank/DDBJ whole genome shotgun (WGS) entry which is preliminary data.</text>
</comment>
<organism evidence="2 3">
    <name type="scientific">Spongiactinospora gelatinilytica</name>
    <dbReference type="NCBI Taxonomy" id="2666298"/>
    <lineage>
        <taxon>Bacteria</taxon>
        <taxon>Bacillati</taxon>
        <taxon>Actinomycetota</taxon>
        <taxon>Actinomycetes</taxon>
        <taxon>Streptosporangiales</taxon>
        <taxon>Streptosporangiaceae</taxon>
        <taxon>Spongiactinospora</taxon>
    </lineage>
</organism>
<evidence type="ECO:0000313" key="3">
    <source>
        <dbReference type="Proteomes" id="UP000248544"/>
    </source>
</evidence>
<dbReference type="Pfam" id="PF13358">
    <property type="entry name" value="DDE_3"/>
    <property type="match status" value="1"/>
</dbReference>
<evidence type="ECO:0000313" key="2">
    <source>
        <dbReference type="EMBL" id="PZG42458.1"/>
    </source>
</evidence>
<dbReference type="EMBL" id="POUA01000153">
    <property type="protein sequence ID" value="PZG42458.1"/>
    <property type="molecule type" value="Genomic_DNA"/>
</dbReference>
<dbReference type="Proteomes" id="UP000248544">
    <property type="component" value="Unassembled WGS sequence"/>
</dbReference>
<reference evidence="2 3" key="1">
    <citation type="submission" date="2018-01" db="EMBL/GenBank/DDBJ databases">
        <title>Draft genome sequence of Sphaerisporangium sp. 7K107.</title>
        <authorList>
            <person name="Sahin N."/>
            <person name="Saygin H."/>
            <person name="Ay H."/>
        </authorList>
    </citation>
    <scope>NUCLEOTIDE SEQUENCE [LARGE SCALE GENOMIC DNA]</scope>
    <source>
        <strain evidence="2 3">7K107</strain>
    </source>
</reference>
<feature type="domain" description="Tc1-like transposase DDE" evidence="1">
    <location>
        <begin position="48"/>
        <end position="101"/>
    </location>
</feature>
<proteinExistence type="predicted"/>
<evidence type="ECO:0000259" key="1">
    <source>
        <dbReference type="Pfam" id="PF13358"/>
    </source>
</evidence>
<keyword evidence="3" id="KW-1185">Reference proteome</keyword>
<dbReference type="AlphaFoldDB" id="A0A2W2GZ73"/>
<gene>
    <name evidence="2" type="ORF">C1I98_19705</name>
</gene>